<dbReference type="PROSITE" id="PS00701">
    <property type="entry name" value="RIBOSOMAL_L16_2"/>
    <property type="match status" value="1"/>
</dbReference>
<accession>A0A6B9EVK4</accession>
<dbReference type="FunFam" id="3.90.1170.10:FF:000001">
    <property type="entry name" value="50S ribosomal protein L16"/>
    <property type="match status" value="1"/>
</dbReference>
<dbReference type="InterPro" id="IPR047873">
    <property type="entry name" value="Ribosomal_uL16"/>
</dbReference>
<keyword evidence="5 8" id="KW-0687">Ribonucleoprotein</keyword>
<dbReference type="InterPro" id="IPR016180">
    <property type="entry name" value="Ribosomal_uL16_dom"/>
</dbReference>
<name>A0A6B9EVK4_9CHLO</name>
<evidence type="ECO:0000256" key="3">
    <source>
        <dbReference type="ARBA" id="ARBA00022980"/>
    </source>
</evidence>
<evidence type="ECO:0000313" key="9">
    <source>
        <dbReference type="EMBL" id="QGX86671.1"/>
    </source>
</evidence>
<dbReference type="NCBIfam" id="TIGR01164">
    <property type="entry name" value="rplP_bact"/>
    <property type="match status" value="1"/>
</dbReference>
<protein>
    <recommendedName>
        <fullName evidence="6">Large ribosomal subunit protein uL16m</fullName>
    </recommendedName>
    <alternativeName>
        <fullName evidence="7">60S ribosomal protein L16, mitochondrial</fullName>
    </alternativeName>
</protein>
<dbReference type="GO" id="GO:0003735">
    <property type="term" value="F:structural constituent of ribosome"/>
    <property type="evidence" value="ECO:0007669"/>
    <property type="project" value="InterPro"/>
</dbReference>
<dbReference type="Gene3D" id="3.90.1170.10">
    <property type="entry name" value="Ribosomal protein L10e/L16"/>
    <property type="match status" value="1"/>
</dbReference>
<gene>
    <name evidence="9" type="primary">rpl16</name>
</gene>
<geneLocation type="mitochondrion" evidence="9"/>
<dbReference type="PANTHER" id="PTHR12220">
    <property type="entry name" value="50S/60S RIBOSOMAL PROTEIN L16"/>
    <property type="match status" value="1"/>
</dbReference>
<keyword evidence="4 9" id="KW-0496">Mitochondrion</keyword>
<comment type="similarity">
    <text evidence="2 8">Belongs to the universal ribosomal protein uL16 family.</text>
</comment>
<dbReference type="EMBL" id="MN646686">
    <property type="protein sequence ID" value="QGX86671.1"/>
    <property type="molecule type" value="Genomic_DNA"/>
</dbReference>
<organism evidence="9">
    <name type="scientific">Chloroidium sp. UTEX 3077</name>
    <dbReference type="NCBI Taxonomy" id="2686440"/>
    <lineage>
        <taxon>Eukaryota</taxon>
        <taxon>Viridiplantae</taxon>
        <taxon>Chlorophyta</taxon>
        <taxon>core chlorophytes</taxon>
        <taxon>Trebouxiophyceae</taxon>
        <taxon>Watanabeales</taxon>
        <taxon>Watanabeaceae</taxon>
        <taxon>Chloroidium</taxon>
    </lineage>
</organism>
<dbReference type="PRINTS" id="PR00060">
    <property type="entry name" value="RIBOSOMALL16"/>
</dbReference>
<evidence type="ECO:0000256" key="7">
    <source>
        <dbReference type="ARBA" id="ARBA00042582"/>
    </source>
</evidence>
<dbReference type="PROSITE" id="PS00586">
    <property type="entry name" value="RIBOSOMAL_L16_1"/>
    <property type="match status" value="1"/>
</dbReference>
<dbReference type="AlphaFoldDB" id="A0A6B9EVK4"/>
<evidence type="ECO:0000256" key="8">
    <source>
        <dbReference type="RuleBase" id="RU004413"/>
    </source>
</evidence>
<dbReference type="Pfam" id="PF00252">
    <property type="entry name" value="Ribosomal_L16"/>
    <property type="match status" value="1"/>
</dbReference>
<evidence type="ECO:0000256" key="1">
    <source>
        <dbReference type="ARBA" id="ARBA00004173"/>
    </source>
</evidence>
<dbReference type="GO" id="GO:0019843">
    <property type="term" value="F:rRNA binding"/>
    <property type="evidence" value="ECO:0007669"/>
    <property type="project" value="InterPro"/>
</dbReference>
<evidence type="ECO:0000256" key="5">
    <source>
        <dbReference type="ARBA" id="ARBA00023274"/>
    </source>
</evidence>
<keyword evidence="3 8" id="KW-0689">Ribosomal protein</keyword>
<dbReference type="GO" id="GO:0032543">
    <property type="term" value="P:mitochondrial translation"/>
    <property type="evidence" value="ECO:0007669"/>
    <property type="project" value="TreeGrafter"/>
</dbReference>
<evidence type="ECO:0000256" key="2">
    <source>
        <dbReference type="ARBA" id="ARBA00008931"/>
    </source>
</evidence>
<dbReference type="InterPro" id="IPR000114">
    <property type="entry name" value="Ribosomal_uL16_bact-type"/>
</dbReference>
<comment type="subcellular location">
    <subcellularLocation>
        <location evidence="1">Mitochondrion</location>
    </subcellularLocation>
</comment>
<dbReference type="PANTHER" id="PTHR12220:SF24">
    <property type="entry name" value="LARGE RIBOSOMAL SUBUNIT PROTEIN UL16M"/>
    <property type="match status" value="1"/>
</dbReference>
<evidence type="ECO:0000256" key="4">
    <source>
        <dbReference type="ARBA" id="ARBA00023128"/>
    </source>
</evidence>
<reference evidence="9" key="1">
    <citation type="submission" date="2019-11" db="EMBL/GenBank/DDBJ databases">
        <title>Complete Mitochondrial Genome of Chloroidium sp. UTEX 3077.</title>
        <authorList>
            <person name="Zhang H."/>
        </authorList>
    </citation>
    <scope>NUCLEOTIDE SEQUENCE</scope>
</reference>
<dbReference type="CDD" id="cd01433">
    <property type="entry name" value="Ribosomal_L16_L10e"/>
    <property type="match status" value="1"/>
</dbReference>
<dbReference type="SUPFAM" id="SSF54686">
    <property type="entry name" value="Ribosomal protein L16p/L10e"/>
    <property type="match status" value="1"/>
</dbReference>
<evidence type="ECO:0000256" key="6">
    <source>
        <dbReference type="ARBA" id="ARBA00035302"/>
    </source>
</evidence>
<proteinExistence type="inferred from homology"/>
<dbReference type="InterPro" id="IPR036920">
    <property type="entry name" value="Ribosomal_uL16_sf"/>
</dbReference>
<dbReference type="InterPro" id="IPR020798">
    <property type="entry name" value="Ribosomal_uL16_CS"/>
</dbReference>
<sequence>MYPPKRTKYRKQQKGRAQLVESNQSKLSFGRYGIRALESGRLRLNTIEAVRRVITRKLKRSGQVWIRVYPDISVSAKPLEVRMGKGKGAPSYWVCRIKAGQLLYELDGVSLPLAKQAFLLAGSKLPFAIRFSTSI</sequence>
<dbReference type="GO" id="GO:0005762">
    <property type="term" value="C:mitochondrial large ribosomal subunit"/>
    <property type="evidence" value="ECO:0007669"/>
    <property type="project" value="TreeGrafter"/>
</dbReference>